<dbReference type="InterPro" id="IPR050870">
    <property type="entry name" value="FAST_kinase"/>
</dbReference>
<accession>A0A4W5NRJ4</accession>
<dbReference type="GO" id="GO:0044528">
    <property type="term" value="P:regulation of mitochondrial mRNA stability"/>
    <property type="evidence" value="ECO:0007669"/>
    <property type="project" value="InterPro"/>
</dbReference>
<dbReference type="InterPro" id="IPR010622">
    <property type="entry name" value="FAST_Leu-rich"/>
</dbReference>
<dbReference type="GO" id="GO:0005759">
    <property type="term" value="C:mitochondrial matrix"/>
    <property type="evidence" value="ECO:0007669"/>
    <property type="project" value="TreeGrafter"/>
</dbReference>
<proteinExistence type="predicted"/>
<keyword evidence="2" id="KW-0496">Mitochondrion</keyword>
<evidence type="ECO:0000256" key="1">
    <source>
        <dbReference type="ARBA" id="ARBA00004173"/>
    </source>
</evidence>
<keyword evidence="5" id="KW-1185">Reference proteome</keyword>
<dbReference type="PANTHER" id="PTHR21228:SF9">
    <property type="entry name" value="FAST KINASE DOMAIN-CONTAINING PROTEIN 3, MITOCHONDRIAL"/>
    <property type="match status" value="1"/>
</dbReference>
<dbReference type="Proteomes" id="UP000314982">
    <property type="component" value="Unassembled WGS sequence"/>
</dbReference>
<reference evidence="5" key="1">
    <citation type="submission" date="2018-06" db="EMBL/GenBank/DDBJ databases">
        <title>Genome assembly of Danube salmon.</title>
        <authorList>
            <person name="Macqueen D.J."/>
            <person name="Gundappa M.K."/>
        </authorList>
    </citation>
    <scope>NUCLEOTIDE SEQUENCE [LARGE SCALE GENOMIC DNA]</scope>
</reference>
<reference evidence="4" key="2">
    <citation type="submission" date="2025-08" db="UniProtKB">
        <authorList>
            <consortium name="Ensembl"/>
        </authorList>
    </citation>
    <scope>IDENTIFICATION</scope>
</reference>
<reference evidence="4" key="3">
    <citation type="submission" date="2025-09" db="UniProtKB">
        <authorList>
            <consortium name="Ensembl"/>
        </authorList>
    </citation>
    <scope>IDENTIFICATION</scope>
</reference>
<evidence type="ECO:0000256" key="2">
    <source>
        <dbReference type="ARBA" id="ARBA00023128"/>
    </source>
</evidence>
<dbReference type="PANTHER" id="PTHR21228">
    <property type="entry name" value="FAST LEU-RICH DOMAIN-CONTAINING"/>
    <property type="match status" value="1"/>
</dbReference>
<dbReference type="Pfam" id="PF08368">
    <property type="entry name" value="FAST_2"/>
    <property type="match status" value="1"/>
</dbReference>
<sequence length="460" mass="52283">MALKVIKRLQLLRQTRAHFSPPGGLGCISRLLCGPVGEPLCVAYRCIQRQSASLYEFVHHCQGLFLRHWVKEKAFLDRLGSCSSSRQVLHSSALQISVGQLCTLGQAQLALAGPGCGILEQVMEQVQRQEPSQWSPAELTAVYGLLQAGVGEEGSYQDLLNAIHVLKMSFTSHPETVTKVMQYFGRRNILSLPVFDAVAESFVYRADDYSTSQVARQIIPFGKLGYLPPNAGEVFQKVEAILYAHFSNFQPRILLNLLHSCVLVERFPVNFVSKVFNLYFLQKLQEQVMGVDRIVLAQLTQLYIAVKLECPFYEGPKLLSMYCVKFFLTPGQSLETTFDGHLYNYVKTGLVDLLGTRAYFTSRVLTPYCYPLDVEIKLDEDGYVLPASEIDDIFKRISVCIDGHKRFTVNTRQLLGKEAIKQRHLRLLGYEVVRNIPYYEFSRTRPRLLNIFPLSYRLSW</sequence>
<protein>
    <submittedName>
        <fullName evidence="4">FAST kinase domains 3</fullName>
    </submittedName>
</protein>
<dbReference type="Ensembl" id="ENSHHUT00000055514.1">
    <property type="protein sequence ID" value="ENSHHUP00000053642.1"/>
    <property type="gene ID" value="ENSHHUG00000032208.1"/>
</dbReference>
<comment type="subcellular location">
    <subcellularLocation>
        <location evidence="1">Mitochondrion</location>
    </subcellularLocation>
</comment>
<organism evidence="4 5">
    <name type="scientific">Hucho hucho</name>
    <name type="common">huchen</name>
    <dbReference type="NCBI Taxonomy" id="62062"/>
    <lineage>
        <taxon>Eukaryota</taxon>
        <taxon>Metazoa</taxon>
        <taxon>Chordata</taxon>
        <taxon>Craniata</taxon>
        <taxon>Vertebrata</taxon>
        <taxon>Euteleostomi</taxon>
        <taxon>Actinopterygii</taxon>
        <taxon>Neopterygii</taxon>
        <taxon>Teleostei</taxon>
        <taxon>Protacanthopterygii</taxon>
        <taxon>Salmoniformes</taxon>
        <taxon>Salmonidae</taxon>
        <taxon>Salmoninae</taxon>
        <taxon>Hucho</taxon>
    </lineage>
</organism>
<dbReference type="GO" id="GO:0035770">
    <property type="term" value="C:ribonucleoprotein granule"/>
    <property type="evidence" value="ECO:0007669"/>
    <property type="project" value="TreeGrafter"/>
</dbReference>
<evidence type="ECO:0000313" key="4">
    <source>
        <dbReference type="Ensembl" id="ENSHHUP00000053642.1"/>
    </source>
</evidence>
<evidence type="ECO:0000259" key="3">
    <source>
        <dbReference type="PROSITE" id="PS51286"/>
    </source>
</evidence>
<dbReference type="InterPro" id="IPR013579">
    <property type="entry name" value="FAST_2"/>
</dbReference>
<dbReference type="SMART" id="SM00952">
    <property type="entry name" value="RAP"/>
    <property type="match status" value="1"/>
</dbReference>
<dbReference type="Pfam" id="PF08373">
    <property type="entry name" value="RAP"/>
    <property type="match status" value="1"/>
</dbReference>
<dbReference type="PROSITE" id="PS51257">
    <property type="entry name" value="PROKAR_LIPOPROTEIN"/>
    <property type="match status" value="1"/>
</dbReference>
<dbReference type="STRING" id="62062.ENSHHUP00000053642"/>
<name>A0A4W5NRJ4_9TELE</name>
<dbReference type="PROSITE" id="PS51286">
    <property type="entry name" value="RAP"/>
    <property type="match status" value="1"/>
</dbReference>
<dbReference type="GO" id="GO:0000963">
    <property type="term" value="P:mitochondrial RNA processing"/>
    <property type="evidence" value="ECO:0007669"/>
    <property type="project" value="TreeGrafter"/>
</dbReference>
<dbReference type="GeneTree" id="ENSGT01030000234607"/>
<feature type="domain" description="RAP" evidence="3">
    <location>
        <begin position="397"/>
        <end position="451"/>
    </location>
</feature>
<dbReference type="GO" id="GO:0003723">
    <property type="term" value="F:RNA binding"/>
    <property type="evidence" value="ECO:0007669"/>
    <property type="project" value="TreeGrafter"/>
</dbReference>
<dbReference type="AlphaFoldDB" id="A0A4W5NRJ4"/>
<dbReference type="Pfam" id="PF06743">
    <property type="entry name" value="FAST_1"/>
    <property type="match status" value="1"/>
</dbReference>
<dbReference type="InterPro" id="IPR013584">
    <property type="entry name" value="RAP"/>
</dbReference>
<evidence type="ECO:0000313" key="5">
    <source>
        <dbReference type="Proteomes" id="UP000314982"/>
    </source>
</evidence>